<sequence length="53" mass="5991">MKKPLIEPDFIGGQGPLTKEEEQALSRYFASKKQRLIRKASTGRIVSPKRHPA</sequence>
<keyword evidence="2" id="KW-1185">Reference proteome</keyword>
<dbReference type="RefSeq" id="WP_207336719.1">
    <property type="nucleotide sequence ID" value="NZ_JAFMYU010000014.1"/>
</dbReference>
<protein>
    <submittedName>
        <fullName evidence="1">Uncharacterized protein</fullName>
    </submittedName>
</protein>
<proteinExistence type="predicted"/>
<evidence type="ECO:0000313" key="1">
    <source>
        <dbReference type="EMBL" id="MBO0932755.1"/>
    </source>
</evidence>
<reference evidence="1 2" key="1">
    <citation type="submission" date="2021-03" db="EMBL/GenBank/DDBJ databases">
        <title>Fibrella sp. HMF5036 genome sequencing and assembly.</title>
        <authorList>
            <person name="Kang H."/>
            <person name="Kim H."/>
            <person name="Bae S."/>
            <person name="Joh K."/>
        </authorList>
    </citation>
    <scope>NUCLEOTIDE SEQUENCE [LARGE SCALE GENOMIC DNA]</scope>
    <source>
        <strain evidence="1 2">HMF5036</strain>
    </source>
</reference>
<gene>
    <name evidence="1" type="ORF">J2I48_17225</name>
</gene>
<organism evidence="1 2">
    <name type="scientific">Fibrella aquatilis</name>
    <dbReference type="NCBI Taxonomy" id="2817059"/>
    <lineage>
        <taxon>Bacteria</taxon>
        <taxon>Pseudomonadati</taxon>
        <taxon>Bacteroidota</taxon>
        <taxon>Cytophagia</taxon>
        <taxon>Cytophagales</taxon>
        <taxon>Spirosomataceae</taxon>
        <taxon>Fibrella</taxon>
    </lineage>
</organism>
<accession>A0A939K1Z0</accession>
<comment type="caution">
    <text evidence="1">The sequence shown here is derived from an EMBL/GenBank/DDBJ whole genome shotgun (WGS) entry which is preliminary data.</text>
</comment>
<dbReference type="AlphaFoldDB" id="A0A939K1Z0"/>
<name>A0A939K1Z0_9BACT</name>
<dbReference type="Proteomes" id="UP000664795">
    <property type="component" value="Unassembled WGS sequence"/>
</dbReference>
<dbReference type="EMBL" id="JAFMYU010000014">
    <property type="protein sequence ID" value="MBO0932755.1"/>
    <property type="molecule type" value="Genomic_DNA"/>
</dbReference>
<evidence type="ECO:0000313" key="2">
    <source>
        <dbReference type="Proteomes" id="UP000664795"/>
    </source>
</evidence>